<dbReference type="PANTHER" id="PTHR43547:SF2">
    <property type="entry name" value="HYBRID SIGNAL TRANSDUCTION HISTIDINE KINASE C"/>
    <property type="match status" value="1"/>
</dbReference>
<dbReference type="InterPro" id="IPR036890">
    <property type="entry name" value="HATPase_C_sf"/>
</dbReference>
<sequence length="1041" mass="116468">MKFPFIFQTITKWLPLVAVIFFISGRNAIAQDVSKFSVRHFTDENGLPQNSIKAIAQDSLGFLWLGTENGVVRFDGTNFKVYDKSNIGLSQNRISDFQPAMQGDDADFYVREVDNRLIPVSHGRIIAGTHRVNAVNRLKLPGSVDAASVSLITGSIVYNEMPAIAVTIISGTVGRFFAYYHDRHIELFDRWEKQASVDAKDFDLNRMFRIGGKMLFLGKQGKVTMLDGEAGLKRYDLPLAGDILRNPEFGGVTENIGLYWNNSVNQAFFLVGNSLYALDLQMRTGKLETRLILDGFDVRGHSIKTIYATGDFRRIFLGSTADGLYEFTRNDFEVLTTETSSNVFYAQAAVNDSTVMVSTGFNLGMSTSAVPFQKRLPAIAGLSPWPWYLMVDSGQNRWLRQNDDIVRFAPDDQRVIGRWGFDDEPAGMFQDPTGRVWLQIADGKLYRFDPKGSREPVFFVMGPKDPACFAYHNGTLWIGANKGLHAIDIATRKVSLVPGTGEMNLRSIYLAAPGELWFTTYEHGFFLLRNGKLHSFPVDQKSYLSTSHCIYEDKNHFFWITTNKGLFQISKKDLIRYTEAGTETPYYHYYSRENGLSTNEFNGGCQPCAVRLKNGYLSLPSIKGLVWFKPESISPEVPSGAFFIDEVQVGGKHAAYSSDRLDLPHYPDEIRITIASAYFGNPDNQRFFYALAARGEKPEKWTPLDNEGTIHFSSMPSGEHTLVVRKHTGFGDDDVKEIRFNIHVEKAWYETLLAKSAATLLFVAGVFGAMNIQNRRLTKRNEVLEEAISKRTESLNQTLDALQDSENSLARQVQVQARMITSLTHDVRTPLNAARSVSAEIERLVAEEKYGMVSQIGNSITETLARVNVLLENTVNYMKVQLIDEKATSDTVHVHDLVTQKLRLFTLVAEKNGTKLVNDVPPDQQLRCNHYLLGIAVSNLIDNAIKNTLKGKVTVSTHITADRVTISVSDTGYGIPDRIIAWLNQNPIAGNTSESYPTNGIGLLIVKEVSRMMEAEIAAERLEVGSRVSVSFSVRPDDPAS</sequence>
<dbReference type="SUPFAM" id="SSF55874">
    <property type="entry name" value="ATPase domain of HSP90 chaperone/DNA topoisomerase II/histidine kinase"/>
    <property type="match status" value="1"/>
</dbReference>
<dbReference type="SUPFAM" id="SSF47384">
    <property type="entry name" value="Homodimeric domain of signal transducing histidine kinase"/>
    <property type="match status" value="1"/>
</dbReference>
<accession>A0A1G8AUZ9</accession>
<reference evidence="6" key="1">
    <citation type="submission" date="2016-10" db="EMBL/GenBank/DDBJ databases">
        <authorList>
            <person name="Varghese N."/>
            <person name="Submissions S."/>
        </authorList>
    </citation>
    <scope>NUCLEOTIDE SEQUENCE [LARGE SCALE GENOMIC DNA]</scope>
    <source>
        <strain evidence="6">DSM 25329</strain>
    </source>
</reference>
<dbReference type="CDD" id="cd00082">
    <property type="entry name" value="HisKA"/>
    <property type="match status" value="1"/>
</dbReference>
<comment type="catalytic activity">
    <reaction evidence="1">
        <text>ATP + protein L-histidine = ADP + protein N-phospho-L-histidine.</text>
        <dbReference type="EC" id="2.7.13.3"/>
    </reaction>
</comment>
<proteinExistence type="predicted"/>
<gene>
    <name evidence="5" type="ORF">SAMN04487996_13229</name>
</gene>
<dbReference type="SUPFAM" id="SSF63829">
    <property type="entry name" value="Calcium-dependent phosphotriesterase"/>
    <property type="match status" value="1"/>
</dbReference>
<evidence type="ECO:0000259" key="4">
    <source>
        <dbReference type="PROSITE" id="PS50109"/>
    </source>
</evidence>
<dbReference type="Proteomes" id="UP000198748">
    <property type="component" value="Unassembled WGS sequence"/>
</dbReference>
<dbReference type="PANTHER" id="PTHR43547">
    <property type="entry name" value="TWO-COMPONENT HISTIDINE KINASE"/>
    <property type="match status" value="1"/>
</dbReference>
<dbReference type="InterPro" id="IPR003661">
    <property type="entry name" value="HisK_dim/P_dom"/>
</dbReference>
<dbReference type="InterPro" id="IPR015943">
    <property type="entry name" value="WD40/YVTN_repeat-like_dom_sf"/>
</dbReference>
<dbReference type="Pfam" id="PF02518">
    <property type="entry name" value="HATPase_c"/>
    <property type="match status" value="1"/>
</dbReference>
<dbReference type="InterPro" id="IPR003594">
    <property type="entry name" value="HATPase_dom"/>
</dbReference>
<dbReference type="InterPro" id="IPR036097">
    <property type="entry name" value="HisK_dim/P_sf"/>
</dbReference>
<dbReference type="SMART" id="SM00387">
    <property type="entry name" value="HATPase_c"/>
    <property type="match status" value="1"/>
</dbReference>
<evidence type="ECO:0000256" key="3">
    <source>
        <dbReference type="ARBA" id="ARBA00022553"/>
    </source>
</evidence>
<dbReference type="InterPro" id="IPR005467">
    <property type="entry name" value="His_kinase_dom"/>
</dbReference>
<name>A0A1G8AUZ9_9BACT</name>
<evidence type="ECO:0000313" key="5">
    <source>
        <dbReference type="EMBL" id="SDH24791.1"/>
    </source>
</evidence>
<dbReference type="InterPro" id="IPR011110">
    <property type="entry name" value="Reg_prop"/>
</dbReference>
<dbReference type="Gene3D" id="2.60.40.10">
    <property type="entry name" value="Immunoglobulins"/>
    <property type="match status" value="1"/>
</dbReference>
<dbReference type="EC" id="2.7.13.3" evidence="2"/>
<dbReference type="CDD" id="cd00075">
    <property type="entry name" value="HATPase"/>
    <property type="match status" value="1"/>
</dbReference>
<feature type="domain" description="Histidine kinase" evidence="4">
    <location>
        <begin position="822"/>
        <end position="1036"/>
    </location>
</feature>
<keyword evidence="3" id="KW-0597">Phosphoprotein</keyword>
<evidence type="ECO:0000256" key="1">
    <source>
        <dbReference type="ARBA" id="ARBA00000085"/>
    </source>
</evidence>
<dbReference type="EMBL" id="FNAN01000032">
    <property type="protein sequence ID" value="SDH24791.1"/>
    <property type="molecule type" value="Genomic_DNA"/>
</dbReference>
<dbReference type="STRING" id="659014.SAMN04487996_13229"/>
<dbReference type="Pfam" id="PF07494">
    <property type="entry name" value="Reg_prop"/>
    <property type="match status" value="1"/>
</dbReference>
<dbReference type="InterPro" id="IPR013783">
    <property type="entry name" value="Ig-like_fold"/>
</dbReference>
<keyword evidence="5" id="KW-0808">Transferase</keyword>
<dbReference type="AlphaFoldDB" id="A0A1G8AUZ9"/>
<dbReference type="OrthoDB" id="900403at2"/>
<dbReference type="RefSeq" id="WP_090157608.1">
    <property type="nucleotide sequence ID" value="NZ_FNAN01000032.1"/>
</dbReference>
<keyword evidence="5" id="KW-0418">Kinase</keyword>
<dbReference type="GO" id="GO:0000155">
    <property type="term" value="F:phosphorelay sensor kinase activity"/>
    <property type="evidence" value="ECO:0007669"/>
    <property type="project" value="InterPro"/>
</dbReference>
<dbReference type="PROSITE" id="PS50109">
    <property type="entry name" value="HIS_KIN"/>
    <property type="match status" value="1"/>
</dbReference>
<keyword evidence="6" id="KW-1185">Reference proteome</keyword>
<dbReference type="Gene3D" id="1.10.287.130">
    <property type="match status" value="1"/>
</dbReference>
<organism evidence="5 6">
    <name type="scientific">Dyadobacter soli</name>
    <dbReference type="NCBI Taxonomy" id="659014"/>
    <lineage>
        <taxon>Bacteria</taxon>
        <taxon>Pseudomonadati</taxon>
        <taxon>Bacteroidota</taxon>
        <taxon>Cytophagia</taxon>
        <taxon>Cytophagales</taxon>
        <taxon>Spirosomataceae</taxon>
        <taxon>Dyadobacter</taxon>
    </lineage>
</organism>
<dbReference type="Gene3D" id="2.130.10.10">
    <property type="entry name" value="YVTN repeat-like/Quinoprotein amine dehydrogenase"/>
    <property type="match status" value="2"/>
</dbReference>
<evidence type="ECO:0000313" key="6">
    <source>
        <dbReference type="Proteomes" id="UP000198748"/>
    </source>
</evidence>
<evidence type="ECO:0000256" key="2">
    <source>
        <dbReference type="ARBA" id="ARBA00012438"/>
    </source>
</evidence>
<protein>
    <recommendedName>
        <fullName evidence="2">histidine kinase</fullName>
        <ecNumber evidence="2">2.7.13.3</ecNumber>
    </recommendedName>
</protein>
<dbReference type="Gene3D" id="3.30.565.10">
    <property type="entry name" value="Histidine kinase-like ATPase, C-terminal domain"/>
    <property type="match status" value="1"/>
</dbReference>